<dbReference type="EMBL" id="ONZQ02000005">
    <property type="protein sequence ID" value="SPO01458.1"/>
    <property type="molecule type" value="Genomic_DNA"/>
</dbReference>
<protein>
    <submittedName>
        <fullName evidence="3">Uncharacterized protein</fullName>
    </submittedName>
</protein>
<name>A0AAE8MXD8_9PEZI</name>
<gene>
    <name evidence="3" type="ORF">DNG_04131</name>
</gene>
<feature type="chain" id="PRO_5042046660" evidence="2">
    <location>
        <begin position="16"/>
        <end position="282"/>
    </location>
</feature>
<evidence type="ECO:0000313" key="3">
    <source>
        <dbReference type="EMBL" id="SPO01458.1"/>
    </source>
</evidence>
<dbReference type="AlphaFoldDB" id="A0AAE8MXD8"/>
<evidence type="ECO:0000313" key="4">
    <source>
        <dbReference type="Proteomes" id="UP001187682"/>
    </source>
</evidence>
<feature type="region of interest" description="Disordered" evidence="1">
    <location>
        <begin position="256"/>
        <end position="282"/>
    </location>
</feature>
<keyword evidence="2" id="KW-0732">Signal</keyword>
<accession>A0AAE8MXD8</accession>
<evidence type="ECO:0000256" key="2">
    <source>
        <dbReference type="SAM" id="SignalP"/>
    </source>
</evidence>
<reference evidence="3" key="1">
    <citation type="submission" date="2018-03" db="EMBL/GenBank/DDBJ databases">
        <authorList>
            <person name="Guldener U."/>
        </authorList>
    </citation>
    <scope>NUCLEOTIDE SEQUENCE</scope>
</reference>
<sequence>MKLTAPLFLAALASAAHNWDVYRIGTVDNFAWKNTMPADGGSLGGYNSCETAANFTATQYKVTDIYKPRPEGLAPWATVVNGILMSRFYPGAWQGVNYKGGERDVVMMEYKDVPQAVRVWVEEQLKDEAQRKKRWLTVLRKSKAVDDMVTGDENLEVLPAEEKVMIFAPGEIYDSLPLWVAQGSKCEAELKNLSKYVPYHQDDAVIAWAQPITLPDRENGGRDLSFSVEAKYIRETEEGRTARLFWERAHAAAERHNRKQVREERMGKRALTQAQRRDKDEL</sequence>
<proteinExistence type="predicted"/>
<feature type="signal peptide" evidence="2">
    <location>
        <begin position="1"/>
        <end position="15"/>
    </location>
</feature>
<feature type="compositionally biased region" description="Basic and acidic residues" evidence="1">
    <location>
        <begin position="256"/>
        <end position="267"/>
    </location>
</feature>
<keyword evidence="4" id="KW-1185">Reference proteome</keyword>
<evidence type="ECO:0000256" key="1">
    <source>
        <dbReference type="SAM" id="MobiDB-lite"/>
    </source>
</evidence>
<dbReference type="Proteomes" id="UP001187682">
    <property type="component" value="Unassembled WGS sequence"/>
</dbReference>
<comment type="caution">
    <text evidence="3">The sequence shown here is derived from an EMBL/GenBank/DDBJ whole genome shotgun (WGS) entry which is preliminary data.</text>
</comment>
<organism evidence="3 4">
    <name type="scientific">Cephalotrichum gorgonifer</name>
    <dbReference type="NCBI Taxonomy" id="2041049"/>
    <lineage>
        <taxon>Eukaryota</taxon>
        <taxon>Fungi</taxon>
        <taxon>Dikarya</taxon>
        <taxon>Ascomycota</taxon>
        <taxon>Pezizomycotina</taxon>
        <taxon>Sordariomycetes</taxon>
        <taxon>Hypocreomycetidae</taxon>
        <taxon>Microascales</taxon>
        <taxon>Microascaceae</taxon>
        <taxon>Cephalotrichum</taxon>
    </lineage>
</organism>